<evidence type="ECO:0000313" key="5">
    <source>
        <dbReference type="EMBL" id="PIU36149.1"/>
    </source>
</evidence>
<evidence type="ECO:0000256" key="1">
    <source>
        <dbReference type="ARBA" id="ARBA00022737"/>
    </source>
</evidence>
<dbReference type="InterPro" id="IPR051685">
    <property type="entry name" value="Ycf3/AcsC/BcsC/TPR_MFPF"/>
</dbReference>
<keyword evidence="4" id="KW-0812">Transmembrane</keyword>
<dbReference type="SMART" id="SM00028">
    <property type="entry name" value="TPR"/>
    <property type="match status" value="3"/>
</dbReference>
<dbReference type="PANTHER" id="PTHR44943:SF8">
    <property type="entry name" value="TPR REPEAT-CONTAINING PROTEIN MJ0263"/>
    <property type="match status" value="1"/>
</dbReference>
<dbReference type="Pfam" id="PF13181">
    <property type="entry name" value="TPR_8"/>
    <property type="match status" value="1"/>
</dbReference>
<dbReference type="SUPFAM" id="SSF48452">
    <property type="entry name" value="TPR-like"/>
    <property type="match status" value="1"/>
</dbReference>
<feature type="repeat" description="TPR" evidence="3">
    <location>
        <begin position="330"/>
        <end position="363"/>
    </location>
</feature>
<organism evidence="5 6">
    <name type="scientific">Candidatus Shapirobacteria bacterium CG07_land_8_20_14_0_80_39_18</name>
    <dbReference type="NCBI Taxonomy" id="1974882"/>
    <lineage>
        <taxon>Bacteria</taxon>
        <taxon>Candidatus Shapironibacteriota</taxon>
    </lineage>
</organism>
<dbReference type="EMBL" id="PEWZ01000036">
    <property type="protein sequence ID" value="PIU36149.1"/>
    <property type="molecule type" value="Genomic_DNA"/>
</dbReference>
<evidence type="ECO:0000256" key="2">
    <source>
        <dbReference type="ARBA" id="ARBA00022803"/>
    </source>
</evidence>
<proteinExistence type="predicted"/>
<feature type="repeat" description="TPR" evidence="3">
    <location>
        <begin position="296"/>
        <end position="329"/>
    </location>
</feature>
<sequence length="375" mass="41858">YNKAHNEYLNYLATTGIFGLGTYLLFIVSFILYSISQIYPNDIRILPNTLRRIFGFIRPIRINSGKANRILIVALFSGWLSILVTNFFGFSVVVTSLYFFLIPAFAIVLSKDSHLTPTSRSTSLPAVASAKAGHLPLLLPFVPLLLTTYYLLSTTINYWRADYFYSRAQKLTKQSNYPDAYQNLYQAKNLFPNEPVYLGDIATVTANLALMSNAQKDASAKSDLASAKSDLASATGELEELAINYSDQAKNISPKNLNVLKTRVRVFYTLSLIEPDHLKGAIEAMLEAITLAPTDPKLVYNLGLLYAKNDDSKLAIQTIEKAIQLKPNYIDARNALVLFYEDAGEKDKALEQLQILLKLAPENASEFGKQIDKLK</sequence>
<dbReference type="Gene3D" id="1.25.40.10">
    <property type="entry name" value="Tetratricopeptide repeat domain"/>
    <property type="match status" value="2"/>
</dbReference>
<name>A0A2M6YRX6_9BACT</name>
<dbReference type="InterPro" id="IPR019734">
    <property type="entry name" value="TPR_rpt"/>
</dbReference>
<keyword evidence="4" id="KW-1133">Transmembrane helix</keyword>
<evidence type="ECO:0000256" key="4">
    <source>
        <dbReference type="SAM" id="Phobius"/>
    </source>
</evidence>
<feature type="transmembrane region" description="Helical" evidence="4">
    <location>
        <begin position="12"/>
        <end position="35"/>
    </location>
</feature>
<dbReference type="PANTHER" id="PTHR44943">
    <property type="entry name" value="CELLULOSE SYNTHASE OPERON PROTEIN C"/>
    <property type="match status" value="1"/>
</dbReference>
<keyword evidence="1" id="KW-0677">Repeat</keyword>
<reference evidence="6" key="1">
    <citation type="submission" date="2017-09" db="EMBL/GenBank/DDBJ databases">
        <title>Depth-based differentiation of microbial function through sediment-hosted aquifers and enrichment of novel symbionts in the deep terrestrial subsurface.</title>
        <authorList>
            <person name="Probst A.J."/>
            <person name="Ladd B."/>
            <person name="Jarett J.K."/>
            <person name="Geller-Mcgrath D.E."/>
            <person name="Sieber C.M.K."/>
            <person name="Emerson J.B."/>
            <person name="Anantharaman K."/>
            <person name="Thomas B.C."/>
            <person name="Malmstrom R."/>
            <person name="Stieglmeier M."/>
            <person name="Klingl A."/>
            <person name="Woyke T."/>
            <person name="Ryan C.M."/>
            <person name="Banfield J.F."/>
        </authorList>
    </citation>
    <scope>NUCLEOTIDE SEQUENCE [LARGE SCALE GENOMIC DNA]</scope>
</reference>
<comment type="caution">
    <text evidence="5">The sequence shown here is derived from an EMBL/GenBank/DDBJ whole genome shotgun (WGS) entry which is preliminary data.</text>
</comment>
<feature type="non-terminal residue" evidence="5">
    <location>
        <position position="1"/>
    </location>
</feature>
<keyword evidence="2 3" id="KW-0802">TPR repeat</keyword>
<evidence type="ECO:0000313" key="6">
    <source>
        <dbReference type="Proteomes" id="UP000229502"/>
    </source>
</evidence>
<protein>
    <recommendedName>
        <fullName evidence="7">Tetratricopeptide repeat protein</fullName>
    </recommendedName>
</protein>
<evidence type="ECO:0000256" key="3">
    <source>
        <dbReference type="PROSITE-ProRule" id="PRU00339"/>
    </source>
</evidence>
<dbReference type="PROSITE" id="PS50005">
    <property type="entry name" value="TPR"/>
    <property type="match status" value="2"/>
</dbReference>
<evidence type="ECO:0008006" key="7">
    <source>
        <dbReference type="Google" id="ProtNLM"/>
    </source>
</evidence>
<feature type="transmembrane region" description="Helical" evidence="4">
    <location>
        <begin position="90"/>
        <end position="111"/>
    </location>
</feature>
<feature type="transmembrane region" description="Helical" evidence="4">
    <location>
        <begin position="132"/>
        <end position="152"/>
    </location>
</feature>
<gene>
    <name evidence="5" type="ORF">COT03_00650</name>
</gene>
<dbReference type="AlphaFoldDB" id="A0A2M6YRX6"/>
<accession>A0A2M6YRX6</accession>
<dbReference type="InterPro" id="IPR011990">
    <property type="entry name" value="TPR-like_helical_dom_sf"/>
</dbReference>
<keyword evidence="4" id="KW-0472">Membrane</keyword>
<dbReference type="Proteomes" id="UP000229502">
    <property type="component" value="Unassembled WGS sequence"/>
</dbReference>